<reference evidence="2 3" key="1">
    <citation type="submission" date="2020-08" db="EMBL/GenBank/DDBJ databases">
        <authorList>
            <person name="Koutsovoulos G."/>
            <person name="Danchin GJ E."/>
        </authorList>
    </citation>
    <scope>NUCLEOTIDE SEQUENCE [LARGE SCALE GENOMIC DNA]</scope>
</reference>
<dbReference type="OrthoDB" id="5856123at2759"/>
<evidence type="ECO:0000256" key="1">
    <source>
        <dbReference type="SAM" id="MobiDB-lite"/>
    </source>
</evidence>
<sequence length="128" mass="14388">MVHYITRSAFSTGVRVLSVLEKAKLVCWFEETNSFAQVARRYRAEFGMEPPHMDLVKKLHQRFLNTGSVSNGNNEQFEVNNPSMETSTSSTEGVADPFGIETEEQQQQIVVGGMQENNINTSPRAVTF</sequence>
<protein>
    <submittedName>
        <fullName evidence="2">Uncharacterized protein</fullName>
    </submittedName>
</protein>
<dbReference type="EMBL" id="CAJEWN010000031">
    <property type="protein sequence ID" value="CAD2143262.1"/>
    <property type="molecule type" value="Genomic_DNA"/>
</dbReference>
<accession>A0A6V7U465</accession>
<proteinExistence type="predicted"/>
<comment type="caution">
    <text evidence="2">The sequence shown here is derived from an EMBL/GenBank/DDBJ whole genome shotgun (WGS) entry which is preliminary data.</text>
</comment>
<evidence type="ECO:0000313" key="3">
    <source>
        <dbReference type="Proteomes" id="UP000580250"/>
    </source>
</evidence>
<organism evidence="2 3">
    <name type="scientific">Meloidogyne enterolobii</name>
    <name type="common">Root-knot nematode worm</name>
    <name type="synonym">Meloidogyne mayaguensis</name>
    <dbReference type="NCBI Taxonomy" id="390850"/>
    <lineage>
        <taxon>Eukaryota</taxon>
        <taxon>Metazoa</taxon>
        <taxon>Ecdysozoa</taxon>
        <taxon>Nematoda</taxon>
        <taxon>Chromadorea</taxon>
        <taxon>Rhabditida</taxon>
        <taxon>Tylenchina</taxon>
        <taxon>Tylenchomorpha</taxon>
        <taxon>Tylenchoidea</taxon>
        <taxon>Meloidogynidae</taxon>
        <taxon>Meloidogyninae</taxon>
        <taxon>Meloidogyne</taxon>
    </lineage>
</organism>
<feature type="compositionally biased region" description="Polar residues" evidence="1">
    <location>
        <begin position="70"/>
        <end position="92"/>
    </location>
</feature>
<feature type="region of interest" description="Disordered" evidence="1">
    <location>
        <begin position="70"/>
        <end position="96"/>
    </location>
</feature>
<evidence type="ECO:0000313" key="2">
    <source>
        <dbReference type="EMBL" id="CAD2143262.1"/>
    </source>
</evidence>
<dbReference type="AlphaFoldDB" id="A0A6V7U465"/>
<gene>
    <name evidence="2" type="ORF">MENT_LOCUS7541</name>
</gene>
<dbReference type="Proteomes" id="UP000580250">
    <property type="component" value="Unassembled WGS sequence"/>
</dbReference>
<name>A0A6V7U465_MELEN</name>